<feature type="region of interest" description="Disordered" evidence="1">
    <location>
        <begin position="54"/>
        <end position="80"/>
    </location>
</feature>
<feature type="region of interest" description="Disordered" evidence="1">
    <location>
        <begin position="203"/>
        <end position="234"/>
    </location>
</feature>
<feature type="compositionally biased region" description="Basic and acidic residues" evidence="1">
    <location>
        <begin position="204"/>
        <end position="214"/>
    </location>
</feature>
<name>A0ABD6F286_9BILA</name>
<protein>
    <submittedName>
        <fullName evidence="2">Uncharacterized protein</fullName>
    </submittedName>
</protein>
<organism evidence="2 3">
    <name type="scientific">Gnathostoma spinigerum</name>
    <dbReference type="NCBI Taxonomy" id="75299"/>
    <lineage>
        <taxon>Eukaryota</taxon>
        <taxon>Metazoa</taxon>
        <taxon>Ecdysozoa</taxon>
        <taxon>Nematoda</taxon>
        <taxon>Chromadorea</taxon>
        <taxon>Rhabditida</taxon>
        <taxon>Spirurina</taxon>
        <taxon>Gnathostomatomorpha</taxon>
        <taxon>Gnathostomatoidea</taxon>
        <taxon>Gnathostomatidae</taxon>
        <taxon>Gnathostoma</taxon>
    </lineage>
</organism>
<proteinExistence type="predicted"/>
<reference evidence="2 3" key="1">
    <citation type="submission" date="2024-08" db="EMBL/GenBank/DDBJ databases">
        <title>Gnathostoma spinigerum genome.</title>
        <authorList>
            <person name="Gonzalez-Bertolin B."/>
            <person name="Monzon S."/>
            <person name="Zaballos A."/>
            <person name="Jimenez P."/>
            <person name="Dekumyoy P."/>
            <person name="Varona S."/>
            <person name="Cuesta I."/>
            <person name="Sumanam S."/>
            <person name="Adisakwattana P."/>
            <person name="Gasser R.B."/>
            <person name="Hernandez-Gonzalez A."/>
            <person name="Young N.D."/>
            <person name="Perteguer M.J."/>
        </authorList>
    </citation>
    <scope>NUCLEOTIDE SEQUENCE [LARGE SCALE GENOMIC DNA]</scope>
    <source>
        <strain evidence="2">AL3</strain>
        <tissue evidence="2">Liver</tissue>
    </source>
</reference>
<sequence>MHVQSFQKALDPNIQVRKQKGFMLNSPETGQVQEGVRRFLERHRERMKNLLKSNGDELPTLKTDPIDMQVNSPIESDSMKSSCRIIGSSRYVRDSSRDLRDKSEIIHRVTSCRQRRREHYVERQPVGNDEPKKARMDYHQKMLAKFKDVKAKMAGVGPTLFPSSQDMKTAKEKAKIDNTKVTQDARAWMKARKMDGMYMSDLNTAREKVTDKVESRKKKNAGAKGASSEERRAG</sequence>
<evidence type="ECO:0000256" key="1">
    <source>
        <dbReference type="SAM" id="MobiDB-lite"/>
    </source>
</evidence>
<dbReference type="Proteomes" id="UP001608902">
    <property type="component" value="Unassembled WGS sequence"/>
</dbReference>
<accession>A0ABD6F286</accession>
<evidence type="ECO:0000313" key="2">
    <source>
        <dbReference type="EMBL" id="MFH4984311.1"/>
    </source>
</evidence>
<dbReference type="EMBL" id="JBGFUD010016561">
    <property type="protein sequence ID" value="MFH4984311.1"/>
    <property type="molecule type" value="Genomic_DNA"/>
</dbReference>
<evidence type="ECO:0000313" key="3">
    <source>
        <dbReference type="Proteomes" id="UP001608902"/>
    </source>
</evidence>
<gene>
    <name evidence="2" type="ORF">AB6A40_011020</name>
</gene>
<dbReference type="AlphaFoldDB" id="A0ABD6F286"/>
<keyword evidence="3" id="KW-1185">Reference proteome</keyword>
<feature type="compositionally biased region" description="Polar residues" evidence="1">
    <location>
        <begin position="69"/>
        <end position="80"/>
    </location>
</feature>
<comment type="caution">
    <text evidence="2">The sequence shown here is derived from an EMBL/GenBank/DDBJ whole genome shotgun (WGS) entry which is preliminary data.</text>
</comment>